<comment type="similarity">
    <text evidence="2">Belongs to the GARNL3 family.</text>
</comment>
<dbReference type="AlphaFoldDB" id="A0AA39FLX5"/>
<dbReference type="GO" id="GO:0051056">
    <property type="term" value="P:regulation of small GTPase mediated signal transduction"/>
    <property type="evidence" value="ECO:0007669"/>
    <property type="project" value="InterPro"/>
</dbReference>
<dbReference type="InterPro" id="IPR050989">
    <property type="entry name" value="Rap1_Ran_GAP"/>
</dbReference>
<dbReference type="Pfam" id="PF00780">
    <property type="entry name" value="CNH"/>
    <property type="match status" value="1"/>
</dbReference>
<dbReference type="PROSITE" id="PS50219">
    <property type="entry name" value="CNH"/>
    <property type="match status" value="1"/>
</dbReference>
<dbReference type="SUPFAM" id="SSF111347">
    <property type="entry name" value="Rap/Ran-GAP"/>
    <property type="match status" value="1"/>
</dbReference>
<keyword evidence="8" id="KW-1185">Reference proteome</keyword>
<dbReference type="InterPro" id="IPR000331">
    <property type="entry name" value="Rap/Ran_GAP_dom"/>
</dbReference>
<feature type="compositionally biased region" description="Low complexity" evidence="4">
    <location>
        <begin position="32"/>
        <end position="48"/>
    </location>
</feature>
<dbReference type="PANTHER" id="PTHR15711:SF62">
    <property type="entry name" value="GTPASE-ACTIVATING RAP_RAN-GAP DOMAIN-LIKE PROTEIN 3"/>
    <property type="match status" value="1"/>
</dbReference>
<dbReference type="PANTHER" id="PTHR15711">
    <property type="entry name" value="RAP GTPASE-ACTIVATING PROTEIN"/>
    <property type="match status" value="1"/>
</dbReference>
<evidence type="ECO:0000259" key="5">
    <source>
        <dbReference type="PROSITE" id="PS50085"/>
    </source>
</evidence>
<sequence length="1027" mass="115210">MKLVTRLRGFSLSSSSNSSTPSGGGGGGTGTNGSQSSSSTTALSTSTQIFVGDKQRRRSSRGSSGNISSPSSDRESDEDIPSMQRIVRDRSRSVCMPVLTSSQLRHLHRRASHHVSSTDTTARRGVLSRRCYGSVEMLPQIEQDGAENGRRFRVENGDSPGEKEEMFGSPSTPVLENPEYQTRWYFKYFLGKLHQNYVASDHERNPLFLSVVLSDGGDQCVPHYRVILWRRTGAQKISLPYSSNKSMTVKQILSNFFGLEKFDKAPREIFSPEIQKDLLLLEEQEGSVNFKFGVIYAQEGQTTDDEMLSNERASSGFERFLEILGERIRLKGWDKYRGGLDVKGDMTGKESVYTVYAGHEVMYHVSTMLPHSKDNPQQLERKRHIGNDIVNIIYTDDPTVLDTFNPNCIKSQFTHVFAVVTTEENGRGWRIAIYCDENVPLFGPSLPCPPLFEDPYNFREFLLVKLINGEKATFDTPTFSRKRERTLDTLLRDLYQEHTQDSKGNVSSSMLNRRALSDVVETPGRRREETRAVEMVRVGQALKLEAIVRGLAPTSLATVGPLKPRPWEPRCIYPDFHHELVCGDIWLENKLILATENGTFLVEDGTSDRLLFDKSVQIKQLNVVEQHGILLFRAGDKGKESNVYVYRLSELGGDESTCIDYNSFEEDDEEIGSFTTTTSNQNTSRSPIVRTRSHVKERKLDKTRSCHLYSITRPGGSHLRMCVAVGRRLTVLQWKHNAAWTTWCSAADTDTIDGFLLLKEFNASESPSIVTIIESTVPGNEWLLCCGLRHHFELISADGATRSLHMEASMKPHVIAALDLCEDEEPELLLCYNNTCHFQKLSEDTAASTEFDFNWNSVPIAVACAFPYVIAFTTDTMEIRLIINGNLVHTIAMPNLMLITSKRDIYFTTTAPEFMANKCERIRVDARPDKEERSGSPPSSQSSASNSQSESKPLRIYRIPLHTLSRTTASDCNQRRCASPVEPEILNAQPTNNPNFLSVEPHRLLSRSCSSSPTPNLATSSASTPSK</sequence>
<feature type="region of interest" description="Disordered" evidence="4">
    <location>
        <begin position="1"/>
        <end position="94"/>
    </location>
</feature>
<comment type="caution">
    <text evidence="7">The sequence shown here is derived from an EMBL/GenBank/DDBJ whole genome shotgun (WGS) entry which is preliminary data.</text>
</comment>
<dbReference type="InterPro" id="IPR035974">
    <property type="entry name" value="Rap/Ran-GAP_sf"/>
</dbReference>
<feature type="region of interest" description="Disordered" evidence="4">
    <location>
        <begin position="927"/>
        <end position="952"/>
    </location>
</feature>
<evidence type="ECO:0000256" key="2">
    <source>
        <dbReference type="ARBA" id="ARBA00060925"/>
    </source>
</evidence>
<protein>
    <recommendedName>
        <fullName evidence="3">GTPase-activating Rap/Ran-GAP domain-like protein 3</fullName>
    </recommendedName>
</protein>
<dbReference type="FunFam" id="3.40.50.11210:FF:000006">
    <property type="entry name" value="GTPase-activating Rap/Ran-GAP domain-like protein 3 isoform X1"/>
    <property type="match status" value="1"/>
</dbReference>
<feature type="region of interest" description="Disordered" evidence="4">
    <location>
        <begin position="1006"/>
        <end position="1027"/>
    </location>
</feature>
<evidence type="ECO:0000313" key="7">
    <source>
        <dbReference type="EMBL" id="KAK0171963.1"/>
    </source>
</evidence>
<feature type="domain" description="CNH" evidence="6">
    <location>
        <begin position="577"/>
        <end position="906"/>
    </location>
</feature>
<feature type="compositionally biased region" description="Low complexity" evidence="4">
    <location>
        <begin position="11"/>
        <end position="21"/>
    </location>
</feature>
<feature type="compositionally biased region" description="Gly residues" evidence="4">
    <location>
        <begin position="22"/>
        <end position="31"/>
    </location>
</feature>
<reference evidence="7" key="1">
    <citation type="journal article" date="2023" name="bioRxiv">
        <title>Scaffold-level genome assemblies of two parasitoid biocontrol wasps reveal the parthenogenesis mechanism and an associated novel virus.</title>
        <authorList>
            <person name="Inwood S."/>
            <person name="Skelly J."/>
            <person name="Guhlin J."/>
            <person name="Harrop T."/>
            <person name="Goldson S."/>
            <person name="Dearden P."/>
        </authorList>
    </citation>
    <scope>NUCLEOTIDE SEQUENCE</scope>
    <source>
        <strain evidence="7">Irish</strain>
        <tissue evidence="7">Whole body</tissue>
    </source>
</reference>
<evidence type="ECO:0000256" key="4">
    <source>
        <dbReference type="SAM" id="MobiDB-lite"/>
    </source>
</evidence>
<dbReference type="Gene3D" id="3.40.50.11210">
    <property type="entry name" value="Rap/Ran-GAP"/>
    <property type="match status" value="1"/>
</dbReference>
<dbReference type="PROSITE" id="PS50085">
    <property type="entry name" value="RAPGAP"/>
    <property type="match status" value="1"/>
</dbReference>
<dbReference type="InterPro" id="IPR001180">
    <property type="entry name" value="CNH_dom"/>
</dbReference>
<feature type="compositionally biased region" description="Low complexity" evidence="4">
    <location>
        <begin position="61"/>
        <end position="71"/>
    </location>
</feature>
<evidence type="ECO:0000259" key="6">
    <source>
        <dbReference type="PROSITE" id="PS50219"/>
    </source>
</evidence>
<organism evidence="7 8">
    <name type="scientific">Microctonus aethiopoides</name>
    <dbReference type="NCBI Taxonomy" id="144406"/>
    <lineage>
        <taxon>Eukaryota</taxon>
        <taxon>Metazoa</taxon>
        <taxon>Ecdysozoa</taxon>
        <taxon>Arthropoda</taxon>
        <taxon>Hexapoda</taxon>
        <taxon>Insecta</taxon>
        <taxon>Pterygota</taxon>
        <taxon>Neoptera</taxon>
        <taxon>Endopterygota</taxon>
        <taxon>Hymenoptera</taxon>
        <taxon>Apocrita</taxon>
        <taxon>Ichneumonoidea</taxon>
        <taxon>Braconidae</taxon>
        <taxon>Euphorinae</taxon>
        <taxon>Microctonus</taxon>
    </lineage>
</organism>
<evidence type="ECO:0000256" key="3">
    <source>
        <dbReference type="ARBA" id="ARBA00069072"/>
    </source>
</evidence>
<gene>
    <name evidence="7" type="ORF">PV328_005349</name>
</gene>
<proteinExistence type="inferred from homology"/>
<evidence type="ECO:0000313" key="8">
    <source>
        <dbReference type="Proteomes" id="UP001168990"/>
    </source>
</evidence>
<keyword evidence="1" id="KW-0343">GTPase activation</keyword>
<dbReference type="Pfam" id="PF02145">
    <property type="entry name" value="Rap_GAP"/>
    <property type="match status" value="1"/>
</dbReference>
<feature type="compositionally biased region" description="Polar residues" evidence="4">
    <location>
        <begin position="1007"/>
        <end position="1027"/>
    </location>
</feature>
<name>A0AA39FLX5_9HYME</name>
<evidence type="ECO:0000256" key="1">
    <source>
        <dbReference type="ARBA" id="ARBA00022468"/>
    </source>
</evidence>
<dbReference type="GO" id="GO:0005096">
    <property type="term" value="F:GTPase activator activity"/>
    <property type="evidence" value="ECO:0007669"/>
    <property type="project" value="UniProtKB-KW"/>
</dbReference>
<dbReference type="Proteomes" id="UP001168990">
    <property type="component" value="Unassembled WGS sequence"/>
</dbReference>
<feature type="compositionally biased region" description="Low complexity" evidence="4">
    <location>
        <begin position="935"/>
        <end position="951"/>
    </location>
</feature>
<feature type="domain" description="Rap-GAP" evidence="5">
    <location>
        <begin position="278"/>
        <end position="494"/>
    </location>
</feature>
<reference evidence="7" key="2">
    <citation type="submission" date="2023-03" db="EMBL/GenBank/DDBJ databases">
        <authorList>
            <person name="Inwood S.N."/>
            <person name="Skelly J.G."/>
            <person name="Guhlin J."/>
            <person name="Harrop T.W.R."/>
            <person name="Goldson S.G."/>
            <person name="Dearden P.K."/>
        </authorList>
    </citation>
    <scope>NUCLEOTIDE SEQUENCE</scope>
    <source>
        <strain evidence="7">Irish</strain>
        <tissue evidence="7">Whole body</tissue>
    </source>
</reference>
<dbReference type="EMBL" id="JAQQBS010000002">
    <property type="protein sequence ID" value="KAK0171963.1"/>
    <property type="molecule type" value="Genomic_DNA"/>
</dbReference>
<accession>A0AA39FLX5</accession>